<dbReference type="EMBL" id="BDSP01000111">
    <property type="protein sequence ID" value="GAX16790.1"/>
    <property type="molecule type" value="Genomic_DNA"/>
</dbReference>
<feature type="compositionally biased region" description="Polar residues" evidence="1">
    <location>
        <begin position="800"/>
        <end position="828"/>
    </location>
</feature>
<feature type="compositionally biased region" description="Basic residues" evidence="1">
    <location>
        <begin position="838"/>
        <end position="855"/>
    </location>
</feature>
<evidence type="ECO:0000256" key="1">
    <source>
        <dbReference type="SAM" id="MobiDB-lite"/>
    </source>
</evidence>
<keyword evidence="4" id="KW-1185">Reference proteome</keyword>
<feature type="region of interest" description="Disordered" evidence="1">
    <location>
        <begin position="562"/>
        <end position="600"/>
    </location>
</feature>
<dbReference type="AlphaFoldDB" id="A0A1Z5JRY3"/>
<dbReference type="SUPFAM" id="SSF54160">
    <property type="entry name" value="Chromo domain-like"/>
    <property type="match status" value="1"/>
</dbReference>
<evidence type="ECO:0000313" key="3">
    <source>
        <dbReference type="EMBL" id="GAX16790.1"/>
    </source>
</evidence>
<accession>A0A1Z5JRY3</accession>
<feature type="domain" description="Ubiquitin-like" evidence="2">
    <location>
        <begin position="13"/>
        <end position="75"/>
    </location>
</feature>
<sequence length="855" mass="93273">MSTIEHLDESNVWSISVKTFGPEVQASGETTSREREFVVDVSPDDDLRSLYHKIETVTGLKASQQRLIYRGRLIEGINESQPEVIVESFEDGKPKMDKELKIKDIVGLQDGHTIHLVPKRNNGASENTNTSDRSSDEGANNETNTSGSSAFLSSLLGTSSGTEEAGTPGSAARRTTRSTRLGSRRRAHYRLSSEDLEIPDAGSMEAVRQGLLTMHTILPPALRNFSAEQQTQSPLEVNRRWYIGQWIDCRDTVNHWLEATISDIVLPDEILPPREVTSSRSKRGRAALLNPTNDPVVTGTDLEGRRRLLLEPCLDDDSDDEGGELAGFRRRDNTDVQLLLVHYNGWPHRWDEWIRSDSERIRPFRVRTRHPASSSTALPTPQSAFADSPDTFIRHSDEQLDRRALLPELSRMMDTINTLLASTSRSVHQLQEDDVERETGEDPRLPWSTAANWNRDEGIAETGQQATRRQLEALSPLMDRLGRLLVDAAPHVASLAASMAVEETNVEDATAASASIGDRTSTLGGFFSLLNHDYRRSGASSEEATAMSEEDSGRSLALATRRLPSPSDAGSPMALSTTEENNSVSNVTQTTTAPEPCPSVHIDPDFTDFATGVVNTTRGEVRSGPRSRRGQGDEFAGLLGAYLAAASLAGAIGEVDVDGNDNLTGLARLLRDRGTGTGGIDIHIHAVVTGPGGAGANGGVNVLGPIGGITMTNTTDRAVSEPNDNTATTFGNLFSSSRERRNNQSTNQATIPTMQYDEEDMGIFEELYSETPEPIDPSSLNPSEESSGGDPGGNRWEGSDVNSRASTAVRQNSNRNASRAQGEQSASESRSHPSNEQRRRRGWLNRLFSRRSTGR</sequence>
<organism evidence="3 4">
    <name type="scientific">Fistulifera solaris</name>
    <name type="common">Oleaginous diatom</name>
    <dbReference type="NCBI Taxonomy" id="1519565"/>
    <lineage>
        <taxon>Eukaryota</taxon>
        <taxon>Sar</taxon>
        <taxon>Stramenopiles</taxon>
        <taxon>Ochrophyta</taxon>
        <taxon>Bacillariophyta</taxon>
        <taxon>Bacillariophyceae</taxon>
        <taxon>Bacillariophycidae</taxon>
        <taxon>Naviculales</taxon>
        <taxon>Naviculaceae</taxon>
        <taxon>Fistulifera</taxon>
    </lineage>
</organism>
<feature type="region of interest" description="Disordered" evidence="1">
    <location>
        <begin position="113"/>
        <end position="188"/>
    </location>
</feature>
<feature type="compositionally biased region" description="Low complexity" evidence="1">
    <location>
        <begin position="145"/>
        <end position="173"/>
    </location>
</feature>
<evidence type="ECO:0000313" key="4">
    <source>
        <dbReference type="Proteomes" id="UP000198406"/>
    </source>
</evidence>
<protein>
    <recommendedName>
        <fullName evidence="2">Ubiquitin-like domain-containing protein</fullName>
    </recommendedName>
</protein>
<dbReference type="OrthoDB" id="428577at2759"/>
<dbReference type="Pfam" id="PF00240">
    <property type="entry name" value="ubiquitin"/>
    <property type="match status" value="1"/>
</dbReference>
<dbReference type="Proteomes" id="UP000198406">
    <property type="component" value="Unassembled WGS sequence"/>
</dbReference>
<dbReference type="SUPFAM" id="SSF54236">
    <property type="entry name" value="Ubiquitin-like"/>
    <property type="match status" value="1"/>
</dbReference>
<name>A0A1Z5JRY3_FISSO</name>
<gene>
    <name evidence="3" type="ORF">FisN_5Hh161</name>
</gene>
<dbReference type="InterPro" id="IPR029071">
    <property type="entry name" value="Ubiquitin-like_domsf"/>
</dbReference>
<dbReference type="InParanoid" id="A0A1Z5JRY3"/>
<comment type="caution">
    <text evidence="3">The sequence shown here is derived from an EMBL/GenBank/DDBJ whole genome shotgun (WGS) entry which is preliminary data.</text>
</comment>
<dbReference type="Gene3D" id="2.30.30.140">
    <property type="match status" value="1"/>
</dbReference>
<dbReference type="PROSITE" id="PS50053">
    <property type="entry name" value="UBIQUITIN_2"/>
    <property type="match status" value="1"/>
</dbReference>
<dbReference type="CDD" id="cd20104">
    <property type="entry name" value="MBT_PHF20L1-like"/>
    <property type="match status" value="1"/>
</dbReference>
<dbReference type="InterPro" id="IPR000626">
    <property type="entry name" value="Ubiquitin-like_dom"/>
</dbReference>
<dbReference type="InterPro" id="IPR016197">
    <property type="entry name" value="Chromo-like_dom_sf"/>
</dbReference>
<feature type="compositionally biased region" description="Basic residues" evidence="1">
    <location>
        <begin position="174"/>
        <end position="188"/>
    </location>
</feature>
<dbReference type="Gene3D" id="3.10.20.90">
    <property type="entry name" value="Phosphatidylinositol 3-kinase Catalytic Subunit, Chain A, domain 1"/>
    <property type="match status" value="1"/>
</dbReference>
<feature type="region of interest" description="Disordered" evidence="1">
    <location>
        <begin position="771"/>
        <end position="855"/>
    </location>
</feature>
<feature type="compositionally biased region" description="Polar residues" evidence="1">
    <location>
        <begin position="743"/>
        <end position="753"/>
    </location>
</feature>
<feature type="compositionally biased region" description="Polar residues" evidence="1">
    <location>
        <begin position="122"/>
        <end position="144"/>
    </location>
</feature>
<reference evidence="3 4" key="1">
    <citation type="journal article" date="2015" name="Plant Cell">
        <title>Oil accumulation by the oleaginous diatom Fistulifera solaris as revealed by the genome and transcriptome.</title>
        <authorList>
            <person name="Tanaka T."/>
            <person name="Maeda Y."/>
            <person name="Veluchamy A."/>
            <person name="Tanaka M."/>
            <person name="Abida H."/>
            <person name="Marechal E."/>
            <person name="Bowler C."/>
            <person name="Muto M."/>
            <person name="Sunaga Y."/>
            <person name="Tanaka M."/>
            <person name="Yoshino T."/>
            <person name="Taniguchi T."/>
            <person name="Fukuda Y."/>
            <person name="Nemoto M."/>
            <person name="Matsumoto M."/>
            <person name="Wong P.S."/>
            <person name="Aburatani S."/>
            <person name="Fujibuchi W."/>
        </authorList>
    </citation>
    <scope>NUCLEOTIDE SEQUENCE [LARGE SCALE GENOMIC DNA]</scope>
    <source>
        <strain evidence="3 4">JPCC DA0580</strain>
    </source>
</reference>
<evidence type="ECO:0000259" key="2">
    <source>
        <dbReference type="PROSITE" id="PS50053"/>
    </source>
</evidence>
<proteinExistence type="predicted"/>
<feature type="compositionally biased region" description="Polar residues" evidence="1">
    <location>
        <begin position="717"/>
        <end position="736"/>
    </location>
</feature>
<feature type="compositionally biased region" description="Low complexity" evidence="1">
    <location>
        <begin position="581"/>
        <end position="592"/>
    </location>
</feature>
<feature type="region of interest" description="Disordered" evidence="1">
    <location>
        <begin position="717"/>
        <end position="757"/>
    </location>
</feature>